<reference evidence="2" key="1">
    <citation type="submission" date="2016-10" db="EMBL/GenBank/DDBJ databases">
        <authorList>
            <person name="Varghese N."/>
            <person name="Submissions S."/>
        </authorList>
    </citation>
    <scope>NUCLEOTIDE SEQUENCE [LARGE SCALE GENOMIC DNA]</scope>
    <source>
        <strain evidence="2">DSM 23925</strain>
    </source>
</reference>
<accession>A0A1I5CIT4</accession>
<keyword evidence="2" id="KW-1185">Reference proteome</keyword>
<organism evidence="1 2">
    <name type="scientific">Bizionia echini</name>
    <dbReference type="NCBI Taxonomy" id="649333"/>
    <lineage>
        <taxon>Bacteria</taxon>
        <taxon>Pseudomonadati</taxon>
        <taxon>Bacteroidota</taxon>
        <taxon>Flavobacteriia</taxon>
        <taxon>Flavobacteriales</taxon>
        <taxon>Flavobacteriaceae</taxon>
        <taxon>Bizionia</taxon>
    </lineage>
</organism>
<protein>
    <submittedName>
        <fullName evidence="1">Uncharacterized protein</fullName>
    </submittedName>
</protein>
<sequence>MHLKQSLIIAIAFSFLGLASWELFWRSEGKMPDLDDDKNLWAVQRAKVNKLTKSDVLLMGSSRVLFDIQLNEWESETGVRPIQLASAGASPLPIFHDIVNNTDFNGTVIVGVTPGLFFSTTYPGAGPWKRAQSRVEYYQNRTYAQRLNHWLSLPLQKNLALVSTTEEGWSDDIDLKSLLGTIQLENRLEKPIFPPFYNFGDIDQDRNMQMTQKTVNDTAFANTVKLVWKTIVTSNDQPPEREATTSFFADDAKKFKAKDGNLILVYCPASGLFKEGETKFFKTSEFWDKLILQTGKKGYHYEDYEQLKNLDCPEWSHLSAKDAKYFTTELIKIMKIDGALSHSKTN</sequence>
<evidence type="ECO:0000313" key="2">
    <source>
        <dbReference type="Proteomes" id="UP000198705"/>
    </source>
</evidence>
<dbReference type="EMBL" id="FOVN01000005">
    <property type="protein sequence ID" value="SFN86807.1"/>
    <property type="molecule type" value="Genomic_DNA"/>
</dbReference>
<gene>
    <name evidence="1" type="ORF">SAMN04487989_105101</name>
</gene>
<dbReference type="AlphaFoldDB" id="A0A1I5CIT4"/>
<dbReference type="STRING" id="649333.SAMN04487989_105101"/>
<proteinExistence type="predicted"/>
<dbReference type="OrthoDB" id="581689at2"/>
<evidence type="ECO:0000313" key="1">
    <source>
        <dbReference type="EMBL" id="SFN86807.1"/>
    </source>
</evidence>
<dbReference type="Proteomes" id="UP000198705">
    <property type="component" value="Unassembled WGS sequence"/>
</dbReference>
<name>A0A1I5CIT4_9FLAO</name>
<dbReference type="RefSeq" id="WP_092208868.1">
    <property type="nucleotide sequence ID" value="NZ_FOVN01000005.1"/>
</dbReference>